<evidence type="ECO:0000256" key="1">
    <source>
        <dbReference type="SAM" id="MobiDB-lite"/>
    </source>
</evidence>
<accession>A0AAW1V7B4</accession>
<comment type="caution">
    <text evidence="2">The sequence shown here is derived from an EMBL/GenBank/DDBJ whole genome shotgun (WGS) entry which is preliminary data.</text>
</comment>
<dbReference type="Proteomes" id="UP001431783">
    <property type="component" value="Unassembled WGS sequence"/>
</dbReference>
<gene>
    <name evidence="2" type="ORF">WA026_013355</name>
</gene>
<feature type="compositionally biased region" description="Basic and acidic residues" evidence="1">
    <location>
        <begin position="99"/>
        <end position="117"/>
    </location>
</feature>
<feature type="compositionally biased region" description="Polar residues" evidence="1">
    <location>
        <begin position="1"/>
        <end position="18"/>
    </location>
</feature>
<sequence>MGLLNTTVFTHSRTSIHSGRTYAGRSSHRTTAQTPRSRRKTDAVQRVSHSADNQELHNRQQKRENMETNTEMTAKEARRILLKEIDVNKFMPQLNPEHAAQHKNNEKMSTKRTLEDD</sequence>
<feature type="compositionally biased region" description="Basic and acidic residues" evidence="1">
    <location>
        <begin position="52"/>
        <end position="66"/>
    </location>
</feature>
<dbReference type="EMBL" id="JARQZJ010000127">
    <property type="protein sequence ID" value="KAK9891023.1"/>
    <property type="molecule type" value="Genomic_DNA"/>
</dbReference>
<evidence type="ECO:0000313" key="3">
    <source>
        <dbReference type="Proteomes" id="UP001431783"/>
    </source>
</evidence>
<organism evidence="2 3">
    <name type="scientific">Henosepilachna vigintioctopunctata</name>
    <dbReference type="NCBI Taxonomy" id="420089"/>
    <lineage>
        <taxon>Eukaryota</taxon>
        <taxon>Metazoa</taxon>
        <taxon>Ecdysozoa</taxon>
        <taxon>Arthropoda</taxon>
        <taxon>Hexapoda</taxon>
        <taxon>Insecta</taxon>
        <taxon>Pterygota</taxon>
        <taxon>Neoptera</taxon>
        <taxon>Endopterygota</taxon>
        <taxon>Coleoptera</taxon>
        <taxon>Polyphaga</taxon>
        <taxon>Cucujiformia</taxon>
        <taxon>Coccinelloidea</taxon>
        <taxon>Coccinellidae</taxon>
        <taxon>Epilachninae</taxon>
        <taxon>Epilachnini</taxon>
        <taxon>Henosepilachna</taxon>
    </lineage>
</organism>
<reference evidence="2 3" key="1">
    <citation type="submission" date="2023-03" db="EMBL/GenBank/DDBJ databases">
        <title>Genome insight into feeding habits of ladybird beetles.</title>
        <authorList>
            <person name="Li H.-S."/>
            <person name="Huang Y.-H."/>
            <person name="Pang H."/>
        </authorList>
    </citation>
    <scope>NUCLEOTIDE SEQUENCE [LARGE SCALE GENOMIC DNA]</scope>
    <source>
        <strain evidence="2">SYSU_2023b</strain>
        <tissue evidence="2">Whole body</tissue>
    </source>
</reference>
<feature type="region of interest" description="Disordered" evidence="1">
    <location>
        <begin position="93"/>
        <end position="117"/>
    </location>
</feature>
<keyword evidence="3" id="KW-1185">Reference proteome</keyword>
<dbReference type="AlphaFoldDB" id="A0AAW1V7B4"/>
<feature type="region of interest" description="Disordered" evidence="1">
    <location>
        <begin position="1"/>
        <end position="77"/>
    </location>
</feature>
<protein>
    <submittedName>
        <fullName evidence="2">Uncharacterized protein</fullName>
    </submittedName>
</protein>
<name>A0AAW1V7B4_9CUCU</name>
<evidence type="ECO:0000313" key="2">
    <source>
        <dbReference type="EMBL" id="KAK9891023.1"/>
    </source>
</evidence>
<proteinExistence type="predicted"/>